<evidence type="ECO:0000313" key="2">
    <source>
        <dbReference type="WBParaSite" id="L893_g16493.t1"/>
    </source>
</evidence>
<name>A0A1I7YIL7_9BILA</name>
<reference evidence="2" key="1">
    <citation type="submission" date="2016-11" db="UniProtKB">
        <authorList>
            <consortium name="WormBaseParasite"/>
        </authorList>
    </citation>
    <scope>IDENTIFICATION</scope>
</reference>
<organism evidence="1 2">
    <name type="scientific">Steinernema glaseri</name>
    <dbReference type="NCBI Taxonomy" id="37863"/>
    <lineage>
        <taxon>Eukaryota</taxon>
        <taxon>Metazoa</taxon>
        <taxon>Ecdysozoa</taxon>
        <taxon>Nematoda</taxon>
        <taxon>Chromadorea</taxon>
        <taxon>Rhabditida</taxon>
        <taxon>Tylenchina</taxon>
        <taxon>Panagrolaimomorpha</taxon>
        <taxon>Strongyloidoidea</taxon>
        <taxon>Steinernematidae</taxon>
        <taxon>Steinernema</taxon>
    </lineage>
</organism>
<dbReference type="Proteomes" id="UP000095287">
    <property type="component" value="Unplaced"/>
</dbReference>
<accession>A0A1I7YIL7</accession>
<evidence type="ECO:0000313" key="1">
    <source>
        <dbReference type="Proteomes" id="UP000095287"/>
    </source>
</evidence>
<dbReference type="WBParaSite" id="L893_g16493.t1">
    <property type="protein sequence ID" value="L893_g16493.t1"/>
    <property type="gene ID" value="L893_g16493"/>
</dbReference>
<proteinExistence type="predicted"/>
<protein>
    <submittedName>
        <fullName evidence="2">Ubiquitinyl hydrolase 1</fullName>
    </submittedName>
</protein>
<sequence>MDQIADGKKATFPIELFAVEHSVRKEDNLNELIQQSEENGTHIISFDIIWPFQAFHGYRPIHLLFTLSEGHWEFLGVAPVIPTCFLPSAFVS</sequence>
<keyword evidence="1" id="KW-1185">Reference proteome</keyword>
<dbReference type="AlphaFoldDB" id="A0A1I7YIL7"/>